<organism evidence="3 4">
    <name type="scientific">Flagellimonas spongiicola</name>
    <dbReference type="NCBI Taxonomy" id="2942208"/>
    <lineage>
        <taxon>Bacteria</taxon>
        <taxon>Pseudomonadati</taxon>
        <taxon>Bacteroidota</taxon>
        <taxon>Flavobacteriia</taxon>
        <taxon>Flavobacteriales</taxon>
        <taxon>Flavobacteriaceae</taxon>
        <taxon>Flagellimonas</taxon>
    </lineage>
</organism>
<feature type="chain" id="PRO_5045680617" description="Lipocalin-like domain-containing protein" evidence="1">
    <location>
        <begin position="22"/>
        <end position="130"/>
    </location>
</feature>
<keyword evidence="4" id="KW-1185">Reference proteome</keyword>
<evidence type="ECO:0000313" key="3">
    <source>
        <dbReference type="EMBL" id="MCL6273303.1"/>
    </source>
</evidence>
<name>A0ABT0PPI3_9FLAO</name>
<keyword evidence="1" id="KW-0732">Signal</keyword>
<evidence type="ECO:0000259" key="2">
    <source>
        <dbReference type="Pfam" id="PF13648"/>
    </source>
</evidence>
<gene>
    <name evidence="3" type="ORF">M3P19_04740</name>
</gene>
<feature type="domain" description="Lipocalin-like" evidence="2">
    <location>
        <begin position="27"/>
        <end position="99"/>
    </location>
</feature>
<dbReference type="Pfam" id="PF13648">
    <property type="entry name" value="Lipocalin_4"/>
    <property type="match status" value="1"/>
</dbReference>
<sequence>MKKLALLVFVIVALSACSTDAVDDSDLVGNWQLVQILADPGDGSGSFRSVESEKIIEFRADGTVTTNTSLCEPNSPEIISSGSYDIDNHIIFTDCENPTVQQIDFEFQGRFLVLHFISNEGYSQRYQKLN</sequence>
<evidence type="ECO:0000313" key="4">
    <source>
        <dbReference type="Proteomes" id="UP001203607"/>
    </source>
</evidence>
<dbReference type="InterPro" id="IPR024311">
    <property type="entry name" value="Lipocalin-like"/>
</dbReference>
<dbReference type="RefSeq" id="WP_249656480.1">
    <property type="nucleotide sequence ID" value="NZ_JAMFMA010000001.1"/>
</dbReference>
<reference evidence="3 4" key="1">
    <citation type="submission" date="2022-05" db="EMBL/GenBank/DDBJ databases">
        <authorList>
            <person name="Park J.-S."/>
        </authorList>
    </citation>
    <scope>NUCLEOTIDE SEQUENCE [LARGE SCALE GENOMIC DNA]</scope>
    <source>
        <strain evidence="3 4">2012CJ35-5</strain>
    </source>
</reference>
<proteinExistence type="predicted"/>
<dbReference type="EMBL" id="JAMFMA010000001">
    <property type="protein sequence ID" value="MCL6273303.1"/>
    <property type="molecule type" value="Genomic_DNA"/>
</dbReference>
<dbReference type="Proteomes" id="UP001203607">
    <property type="component" value="Unassembled WGS sequence"/>
</dbReference>
<comment type="caution">
    <text evidence="3">The sequence shown here is derived from an EMBL/GenBank/DDBJ whole genome shotgun (WGS) entry which is preliminary data.</text>
</comment>
<feature type="signal peptide" evidence="1">
    <location>
        <begin position="1"/>
        <end position="21"/>
    </location>
</feature>
<dbReference type="PROSITE" id="PS51257">
    <property type="entry name" value="PROKAR_LIPOPROTEIN"/>
    <property type="match status" value="1"/>
</dbReference>
<accession>A0ABT0PPI3</accession>
<evidence type="ECO:0000256" key="1">
    <source>
        <dbReference type="SAM" id="SignalP"/>
    </source>
</evidence>
<protein>
    <recommendedName>
        <fullName evidence="2">Lipocalin-like domain-containing protein</fullName>
    </recommendedName>
</protein>